<dbReference type="PANTHER" id="PTHR41339">
    <property type="entry name" value="LIPL48"/>
    <property type="match status" value="1"/>
</dbReference>
<organism evidence="2 3">
    <name type="scientific">Chryseobacterium oranimense</name>
    <dbReference type="NCBI Taxonomy" id="421058"/>
    <lineage>
        <taxon>Bacteria</taxon>
        <taxon>Pseudomonadati</taxon>
        <taxon>Bacteroidota</taxon>
        <taxon>Flavobacteriia</taxon>
        <taxon>Flavobacteriales</taxon>
        <taxon>Weeksellaceae</taxon>
        <taxon>Chryseobacterium group</taxon>
        <taxon>Chryseobacterium</taxon>
    </lineage>
</organism>
<proteinExistence type="predicted"/>
<sequence length="409" mass="42801">MKRRVLSLLSLTAVLTLALNSCTIEVNDGLGDGTVTTPTTPGTTEGVLSGSGTLSGTISKDLLIKKGNYTLDGIVKITNNATITIEAGATFNVVTSKTSGLVILQDGKINAVGTASEPIVFTTSTKTPGDWGGITIYGNAPIKAINGNTQALSEDGNNVYYGGTDANSNSGTMKFVRVEYAGKKIGDGTSETNSMTFYAVGAGTTLENLVTYKGTDDGYEFFGGTVSAKNIVSYGNYDDSFDWQDAWSGQNNTNWYAFQTGTGNFGMEIESSGNVDNTAPKISNITLIRDTNTLPETANSPEITAIQFKKQGTGIFSNVYISGYKNIGTQKAYAVLIQDAATETSQVNTGKVVVAPLTYLNSDNAGVWGYAFTPNGGKTFTNAATVTKVSLTPGAWATVDGVNLLAGLQ</sequence>
<evidence type="ECO:0000313" key="3">
    <source>
        <dbReference type="Proteomes" id="UP000184047"/>
    </source>
</evidence>
<evidence type="ECO:0000313" key="2">
    <source>
        <dbReference type="EMBL" id="SHG64801.1"/>
    </source>
</evidence>
<keyword evidence="1" id="KW-0732">Signal</keyword>
<feature type="chain" id="PRO_5009912062" evidence="1">
    <location>
        <begin position="27"/>
        <end position="409"/>
    </location>
</feature>
<dbReference type="eggNOG" id="COG5492">
    <property type="taxonomic scope" value="Bacteria"/>
</dbReference>
<dbReference type="AlphaFoldDB" id="A0A1M5LID1"/>
<keyword evidence="3" id="KW-1185">Reference proteome</keyword>
<dbReference type="OrthoDB" id="1521716at2"/>
<name>A0A1M5LID1_9FLAO</name>
<evidence type="ECO:0000256" key="1">
    <source>
        <dbReference type="SAM" id="SignalP"/>
    </source>
</evidence>
<dbReference type="RefSeq" id="WP_040998600.1">
    <property type="nucleotide sequence ID" value="NZ_FQWT01000001.1"/>
</dbReference>
<dbReference type="EMBL" id="FQWT01000001">
    <property type="protein sequence ID" value="SHG64801.1"/>
    <property type="molecule type" value="Genomic_DNA"/>
</dbReference>
<gene>
    <name evidence="2" type="ORF">SAMN05421866_1103</name>
</gene>
<dbReference type="Proteomes" id="UP000184047">
    <property type="component" value="Unassembled WGS sequence"/>
</dbReference>
<reference evidence="3" key="1">
    <citation type="submission" date="2016-11" db="EMBL/GenBank/DDBJ databases">
        <authorList>
            <person name="Varghese N."/>
            <person name="Submissions S."/>
        </authorList>
    </citation>
    <scope>NUCLEOTIDE SEQUENCE [LARGE SCALE GENOMIC DNA]</scope>
    <source>
        <strain evidence="3">DSM 19055</strain>
    </source>
</reference>
<accession>A0A1M5LID1</accession>
<feature type="signal peptide" evidence="1">
    <location>
        <begin position="1"/>
        <end position="26"/>
    </location>
</feature>
<protein>
    <submittedName>
        <fullName evidence="2">Uncharacterized protein</fullName>
    </submittedName>
</protein>
<dbReference type="PANTHER" id="PTHR41339:SF1">
    <property type="entry name" value="SECRETED PROTEIN"/>
    <property type="match status" value="1"/>
</dbReference>
<dbReference type="STRING" id="421058.SAMN05421866_1103"/>